<evidence type="ECO:0000256" key="2">
    <source>
        <dbReference type="ARBA" id="ARBA00022737"/>
    </source>
</evidence>
<evidence type="ECO:0000256" key="3">
    <source>
        <dbReference type="ARBA" id="ARBA00022837"/>
    </source>
</evidence>
<proteinExistence type="predicted"/>
<dbReference type="FunCoup" id="A0A2I4CAP3">
    <property type="interactions" value="576"/>
</dbReference>
<dbReference type="Proteomes" id="UP000192220">
    <property type="component" value="Unplaced"/>
</dbReference>
<dbReference type="SUPFAM" id="SSF47473">
    <property type="entry name" value="EF-hand"/>
    <property type="match status" value="1"/>
</dbReference>
<protein>
    <submittedName>
        <fullName evidence="6">EF-hand calcium-binding domain-containing protein 1</fullName>
    </submittedName>
</protein>
<evidence type="ECO:0000313" key="6">
    <source>
        <dbReference type="RefSeq" id="XP_013877058.1"/>
    </source>
</evidence>
<dbReference type="InterPro" id="IPR011992">
    <property type="entry name" value="EF-hand-dom_pair"/>
</dbReference>
<feature type="domain" description="EF-hand" evidence="4">
    <location>
        <begin position="71"/>
        <end position="106"/>
    </location>
</feature>
<name>A0A2I4CAP3_AUSLI</name>
<evidence type="ECO:0000256" key="1">
    <source>
        <dbReference type="ARBA" id="ARBA00022723"/>
    </source>
</evidence>
<keyword evidence="2" id="KW-0677">Repeat</keyword>
<dbReference type="Gene3D" id="1.10.238.10">
    <property type="entry name" value="EF-hand"/>
    <property type="match status" value="1"/>
</dbReference>
<dbReference type="GO" id="GO:0005509">
    <property type="term" value="F:calcium ion binding"/>
    <property type="evidence" value="ECO:0007669"/>
    <property type="project" value="InterPro"/>
</dbReference>
<dbReference type="OrthoDB" id="191686at2759"/>
<dbReference type="SMART" id="SM00054">
    <property type="entry name" value="EFh"/>
    <property type="match status" value="3"/>
</dbReference>
<dbReference type="STRING" id="52670.A0A2I4CAP3"/>
<dbReference type="PROSITE" id="PS50222">
    <property type="entry name" value="EF_HAND_2"/>
    <property type="match status" value="3"/>
</dbReference>
<dbReference type="AlphaFoldDB" id="A0A2I4CAP3"/>
<evidence type="ECO:0000313" key="5">
    <source>
        <dbReference type="Proteomes" id="UP000192220"/>
    </source>
</evidence>
<dbReference type="Pfam" id="PF13499">
    <property type="entry name" value="EF-hand_7"/>
    <property type="match status" value="1"/>
</dbReference>
<organism evidence="5 6">
    <name type="scientific">Austrofundulus limnaeus</name>
    <name type="common">Annual killifish</name>
    <dbReference type="NCBI Taxonomy" id="52670"/>
    <lineage>
        <taxon>Eukaryota</taxon>
        <taxon>Metazoa</taxon>
        <taxon>Chordata</taxon>
        <taxon>Craniata</taxon>
        <taxon>Vertebrata</taxon>
        <taxon>Euteleostomi</taxon>
        <taxon>Actinopterygii</taxon>
        <taxon>Neopterygii</taxon>
        <taxon>Teleostei</taxon>
        <taxon>Neoteleostei</taxon>
        <taxon>Acanthomorphata</taxon>
        <taxon>Ovalentaria</taxon>
        <taxon>Atherinomorphae</taxon>
        <taxon>Cyprinodontiformes</taxon>
        <taxon>Rivulidae</taxon>
        <taxon>Austrofundulus</taxon>
    </lineage>
</organism>
<keyword evidence="3" id="KW-0106">Calcium</keyword>
<dbReference type="PANTHER" id="PTHR23055">
    <property type="entry name" value="CALCIUM BINDING PROTEINS"/>
    <property type="match status" value="1"/>
</dbReference>
<reference evidence="6" key="1">
    <citation type="submission" date="2025-08" db="UniProtKB">
        <authorList>
            <consortium name="RefSeq"/>
        </authorList>
    </citation>
    <scope>IDENTIFICATION</scope>
    <source>
        <strain evidence="6">Quisiro</strain>
        <tissue evidence="6">Liver</tissue>
    </source>
</reference>
<dbReference type="PANTHER" id="PTHR23055:SF60">
    <property type="entry name" value="CALAXIN"/>
    <property type="match status" value="1"/>
</dbReference>
<dbReference type="PROSITE" id="PS00018">
    <property type="entry name" value="EF_HAND_1"/>
    <property type="match status" value="3"/>
</dbReference>
<keyword evidence="1" id="KW-0479">Metal-binding</keyword>
<dbReference type="RefSeq" id="XP_013877058.1">
    <property type="nucleotide sequence ID" value="XM_014021604.1"/>
</dbReference>
<keyword evidence="5" id="KW-1185">Reference proteome</keyword>
<dbReference type="CDD" id="cd00051">
    <property type="entry name" value="EFh"/>
    <property type="match status" value="2"/>
</dbReference>
<dbReference type="InterPro" id="IPR002048">
    <property type="entry name" value="EF_hand_dom"/>
</dbReference>
<gene>
    <name evidence="6" type="primary">efcab1</name>
</gene>
<dbReference type="InterPro" id="IPR018247">
    <property type="entry name" value="EF_Hand_1_Ca_BS"/>
</dbReference>
<feature type="domain" description="EF-hand" evidence="4">
    <location>
        <begin position="151"/>
        <end position="186"/>
    </location>
</feature>
<dbReference type="PRINTS" id="PR00450">
    <property type="entry name" value="RECOVERIN"/>
</dbReference>
<dbReference type="InParanoid" id="A0A2I4CAP3"/>
<dbReference type="CTD" id="420556"/>
<accession>A0A2I4CAP3</accession>
<evidence type="ECO:0000259" key="4">
    <source>
        <dbReference type="PROSITE" id="PS50222"/>
    </source>
</evidence>
<feature type="domain" description="EF-hand" evidence="4">
    <location>
        <begin position="107"/>
        <end position="142"/>
    </location>
</feature>
<sequence>MSEMSATNRRKIKDLAKTISKKVEHLNKTETECLILEFCDLLGEKERPGEESHGLDKDRFRGFLFNMFGMTDYMMMDGVFRAFDKDRNGFISLEEWIQGLSVFLRGTLKEKIKHCFRVYDLNGDQTISREEMYSFLKDSFSRLPEEDREEAVKDLVEMAMKRMDTNHDGLVTLEEFEEAVNKEDLLLEAFGPCLPDASRIEKFEQQVFQKELEQ</sequence>
<dbReference type="Pfam" id="PF13202">
    <property type="entry name" value="EF-hand_5"/>
    <property type="match status" value="1"/>
</dbReference>
<dbReference type="InterPro" id="IPR028846">
    <property type="entry name" value="Recoverin"/>
</dbReference>
<dbReference type="KEGG" id="alim:106526887"/>